<dbReference type="STRING" id="3818.A0A444XXF9"/>
<keyword evidence="2" id="KW-0328">Glycosyltransferase</keyword>
<evidence type="ECO:0000256" key="2">
    <source>
        <dbReference type="ARBA" id="ARBA00022676"/>
    </source>
</evidence>
<keyword evidence="5" id="KW-0325">Glycoprotein</keyword>
<feature type="signal peptide" evidence="6">
    <location>
        <begin position="1"/>
        <end position="23"/>
    </location>
</feature>
<evidence type="ECO:0000256" key="1">
    <source>
        <dbReference type="ARBA" id="ARBA00004606"/>
    </source>
</evidence>
<name>A0A444XXF9_ARAHY</name>
<feature type="chain" id="PRO_5019340554" evidence="6">
    <location>
        <begin position="24"/>
        <end position="107"/>
    </location>
</feature>
<dbReference type="Proteomes" id="UP000289738">
    <property type="component" value="Chromosome B08"/>
</dbReference>
<evidence type="ECO:0000256" key="3">
    <source>
        <dbReference type="ARBA" id="ARBA00022679"/>
    </source>
</evidence>
<keyword evidence="6" id="KW-0732">Signal</keyword>
<dbReference type="InterPro" id="IPR044174">
    <property type="entry name" value="BC10-like"/>
</dbReference>
<dbReference type="AlphaFoldDB" id="A0A444XXF9"/>
<dbReference type="PANTHER" id="PTHR31042:SF60">
    <property type="entry name" value="CORE-2_I-BRANCHING BETA-1,6-N-ACETYLGLUCOSAMINYLTRANSFERASE FAMILY PROTEIN"/>
    <property type="match status" value="1"/>
</dbReference>
<accession>A0A444XXF9</accession>
<protein>
    <submittedName>
        <fullName evidence="7">Uncharacterized protein</fullName>
    </submittedName>
</protein>
<evidence type="ECO:0000313" key="8">
    <source>
        <dbReference type="Proteomes" id="UP000289738"/>
    </source>
</evidence>
<comment type="subcellular location">
    <subcellularLocation>
        <location evidence="1">Membrane</location>
        <topology evidence="1">Single-pass type II membrane protein</topology>
    </subcellularLocation>
</comment>
<sequence length="107" mass="12522">MYMETRVWLKFKLSCLFLGICYPEESYFPTLMNLLDTKGCVRATLTYVDWTGSNDSHPRMFEKDEIGPQLISALRMMMVNDMIRFCLRKSFFGLIGSFDGHSRSRNL</sequence>
<dbReference type="GO" id="GO:0016757">
    <property type="term" value="F:glycosyltransferase activity"/>
    <property type="evidence" value="ECO:0007669"/>
    <property type="project" value="UniProtKB-KW"/>
</dbReference>
<keyword evidence="3" id="KW-0808">Transferase</keyword>
<evidence type="ECO:0000256" key="6">
    <source>
        <dbReference type="SAM" id="SignalP"/>
    </source>
</evidence>
<dbReference type="GO" id="GO:0016020">
    <property type="term" value="C:membrane"/>
    <property type="evidence" value="ECO:0007669"/>
    <property type="project" value="UniProtKB-SubCell"/>
</dbReference>
<evidence type="ECO:0000256" key="5">
    <source>
        <dbReference type="ARBA" id="ARBA00023180"/>
    </source>
</evidence>
<dbReference type="InterPro" id="IPR003406">
    <property type="entry name" value="Glyco_trans_14"/>
</dbReference>
<dbReference type="PANTHER" id="PTHR31042">
    <property type="entry name" value="CORE-2/I-BRANCHING BETA-1,6-N-ACETYLGLUCOSAMINYLTRANSFERASE FAMILY PROTEIN-RELATED"/>
    <property type="match status" value="1"/>
</dbReference>
<gene>
    <name evidence="7" type="ORF">Ahy_B08g089385</name>
</gene>
<keyword evidence="8" id="KW-1185">Reference proteome</keyword>
<keyword evidence="4" id="KW-0472">Membrane</keyword>
<comment type="caution">
    <text evidence="7">The sequence shown here is derived from an EMBL/GenBank/DDBJ whole genome shotgun (WGS) entry which is preliminary data.</text>
</comment>
<proteinExistence type="predicted"/>
<organism evidence="7 8">
    <name type="scientific">Arachis hypogaea</name>
    <name type="common">Peanut</name>
    <dbReference type="NCBI Taxonomy" id="3818"/>
    <lineage>
        <taxon>Eukaryota</taxon>
        <taxon>Viridiplantae</taxon>
        <taxon>Streptophyta</taxon>
        <taxon>Embryophyta</taxon>
        <taxon>Tracheophyta</taxon>
        <taxon>Spermatophyta</taxon>
        <taxon>Magnoliopsida</taxon>
        <taxon>eudicotyledons</taxon>
        <taxon>Gunneridae</taxon>
        <taxon>Pentapetalae</taxon>
        <taxon>rosids</taxon>
        <taxon>fabids</taxon>
        <taxon>Fabales</taxon>
        <taxon>Fabaceae</taxon>
        <taxon>Papilionoideae</taxon>
        <taxon>50 kb inversion clade</taxon>
        <taxon>dalbergioids sensu lato</taxon>
        <taxon>Dalbergieae</taxon>
        <taxon>Pterocarpus clade</taxon>
        <taxon>Arachis</taxon>
    </lineage>
</organism>
<evidence type="ECO:0000256" key="4">
    <source>
        <dbReference type="ARBA" id="ARBA00023136"/>
    </source>
</evidence>
<dbReference type="Pfam" id="PF02485">
    <property type="entry name" value="Branch"/>
    <property type="match status" value="1"/>
</dbReference>
<dbReference type="EMBL" id="SDMP01000018">
    <property type="protein sequence ID" value="RYQ94468.1"/>
    <property type="molecule type" value="Genomic_DNA"/>
</dbReference>
<evidence type="ECO:0000313" key="7">
    <source>
        <dbReference type="EMBL" id="RYQ94468.1"/>
    </source>
</evidence>
<reference evidence="7 8" key="1">
    <citation type="submission" date="2019-01" db="EMBL/GenBank/DDBJ databases">
        <title>Sequencing of cultivated peanut Arachis hypogaea provides insights into genome evolution and oil improvement.</title>
        <authorList>
            <person name="Chen X."/>
        </authorList>
    </citation>
    <scope>NUCLEOTIDE SEQUENCE [LARGE SCALE GENOMIC DNA]</scope>
    <source>
        <strain evidence="8">cv. Fuhuasheng</strain>
        <tissue evidence="7">Leaves</tissue>
    </source>
</reference>